<name>A0A368DSA8_9PROT</name>
<sequence length="153" mass="17068">MKKLLIISNLPSNNTKILLNQVKKGAKSINSENLEIISSNAVDISYEIIKESSAIILGTTENLGYMSGIMKDFFDRNYNQCLNKTNGLPYALYIRAGHDGTGTELNMKRIITGLKWKEIQTPLILKGTWNDNFKDQCFNLGATVAAGLDMDIY</sequence>
<dbReference type="Gene3D" id="3.40.50.360">
    <property type="match status" value="1"/>
</dbReference>
<evidence type="ECO:0000313" key="1">
    <source>
        <dbReference type="EMBL" id="RCL74699.1"/>
    </source>
</evidence>
<dbReference type="SUPFAM" id="SSF52218">
    <property type="entry name" value="Flavoproteins"/>
    <property type="match status" value="1"/>
</dbReference>
<dbReference type="EMBL" id="QOQD01000001">
    <property type="protein sequence ID" value="RCL74699.1"/>
    <property type="molecule type" value="Genomic_DNA"/>
</dbReference>
<protein>
    <submittedName>
        <fullName evidence="1">Flavodoxin family protein</fullName>
    </submittedName>
</protein>
<comment type="caution">
    <text evidence="1">The sequence shown here is derived from an EMBL/GenBank/DDBJ whole genome shotgun (WGS) entry which is preliminary data.</text>
</comment>
<evidence type="ECO:0000313" key="2">
    <source>
        <dbReference type="Proteomes" id="UP000253570"/>
    </source>
</evidence>
<accession>A0A368DSA8</accession>
<gene>
    <name evidence="1" type="ORF">DBW71_00710</name>
</gene>
<dbReference type="InterPro" id="IPR029039">
    <property type="entry name" value="Flavoprotein-like_sf"/>
</dbReference>
<organism evidence="1 2">
    <name type="scientific">PS1 clade bacterium</name>
    <dbReference type="NCBI Taxonomy" id="2175152"/>
    <lineage>
        <taxon>Bacteria</taxon>
        <taxon>Pseudomonadati</taxon>
        <taxon>Pseudomonadota</taxon>
        <taxon>Alphaproteobacteria</taxon>
        <taxon>PS1 clade</taxon>
    </lineage>
</organism>
<dbReference type="AlphaFoldDB" id="A0A368DSA8"/>
<reference evidence="1 2" key="1">
    <citation type="journal article" date="2018" name="Microbiome">
        <title>Fine metagenomic profile of the Mediterranean stratified and mixed water columns revealed by assembly and recruitment.</title>
        <authorList>
            <person name="Haro-Moreno J.M."/>
            <person name="Lopez-Perez M."/>
            <person name="De La Torre J.R."/>
            <person name="Picazo A."/>
            <person name="Camacho A."/>
            <person name="Rodriguez-Valera F."/>
        </authorList>
    </citation>
    <scope>NUCLEOTIDE SEQUENCE [LARGE SCALE GENOMIC DNA]</scope>
    <source>
        <strain evidence="1">MED-G57</strain>
    </source>
</reference>
<dbReference type="Proteomes" id="UP000253570">
    <property type="component" value="Unassembled WGS sequence"/>
</dbReference>
<proteinExistence type="predicted"/>